<name>A0A5E9FZR3_9MICO</name>
<sequence length="84" mass="9204">MPSLIQQRMALERIRTSAIVWTVFGGFWGLLSIANLLVGTEPTRGALYLAVAGGLIAVGLVKMRRYRREITAFAVENSPDAGKR</sequence>
<dbReference type="EMBL" id="FNIB01000006">
    <property type="protein sequence ID" value="SDN62413.1"/>
    <property type="molecule type" value="Genomic_DNA"/>
</dbReference>
<dbReference type="AlphaFoldDB" id="A0A5E9FZR3"/>
<organism evidence="2 3">
    <name type="scientific">Cryobacterium flavum</name>
    <dbReference type="NCBI Taxonomy" id="1424659"/>
    <lineage>
        <taxon>Bacteria</taxon>
        <taxon>Bacillati</taxon>
        <taxon>Actinomycetota</taxon>
        <taxon>Actinomycetes</taxon>
        <taxon>Micrococcales</taxon>
        <taxon>Microbacteriaceae</taxon>
        <taxon>Cryobacterium</taxon>
    </lineage>
</organism>
<gene>
    <name evidence="2" type="ORF">SAMN05216368_106162</name>
</gene>
<dbReference type="RefSeq" id="WP_134505143.1">
    <property type="nucleotide sequence ID" value="NZ_SOFD01000005.1"/>
</dbReference>
<accession>A0A5E9FZR3</accession>
<protein>
    <submittedName>
        <fullName evidence="2">Uncharacterized protein</fullName>
    </submittedName>
</protein>
<keyword evidence="1" id="KW-0472">Membrane</keyword>
<dbReference type="Proteomes" id="UP000199639">
    <property type="component" value="Unassembled WGS sequence"/>
</dbReference>
<proteinExistence type="predicted"/>
<keyword evidence="1" id="KW-1133">Transmembrane helix</keyword>
<evidence type="ECO:0000313" key="2">
    <source>
        <dbReference type="EMBL" id="SDN62413.1"/>
    </source>
</evidence>
<keyword evidence="1" id="KW-0812">Transmembrane</keyword>
<evidence type="ECO:0000313" key="3">
    <source>
        <dbReference type="Proteomes" id="UP000199639"/>
    </source>
</evidence>
<reference evidence="2 3" key="1">
    <citation type="submission" date="2016-10" db="EMBL/GenBank/DDBJ databases">
        <authorList>
            <person name="Varghese N."/>
            <person name="Submissions S."/>
        </authorList>
    </citation>
    <scope>NUCLEOTIDE SEQUENCE [LARGE SCALE GENOMIC DNA]</scope>
    <source>
        <strain evidence="2 3">CGMCC 1.11215</strain>
    </source>
</reference>
<feature type="transmembrane region" description="Helical" evidence="1">
    <location>
        <begin position="45"/>
        <end position="61"/>
    </location>
</feature>
<feature type="transmembrane region" description="Helical" evidence="1">
    <location>
        <begin position="18"/>
        <end position="39"/>
    </location>
</feature>
<evidence type="ECO:0000256" key="1">
    <source>
        <dbReference type="SAM" id="Phobius"/>
    </source>
</evidence>